<dbReference type="InterPro" id="IPR040815">
    <property type="entry name" value="Nas2_N"/>
</dbReference>
<feature type="non-terminal residue" evidence="3">
    <location>
        <position position="1"/>
    </location>
</feature>
<feature type="non-terminal residue" evidence="3">
    <location>
        <position position="205"/>
    </location>
</feature>
<evidence type="ECO:0000259" key="2">
    <source>
        <dbReference type="Pfam" id="PF18265"/>
    </source>
</evidence>
<dbReference type="PANTHER" id="PTHR12651">
    <property type="entry name" value="26S PROTEASOME NON-ATPASE REGULATORY SUBUNIT 9"/>
    <property type="match status" value="1"/>
</dbReference>
<dbReference type="Gene3D" id="6.10.140.1710">
    <property type="match status" value="1"/>
</dbReference>
<evidence type="ECO:0000313" key="3">
    <source>
        <dbReference type="EMBL" id="CRZ11538.1"/>
    </source>
</evidence>
<dbReference type="AlphaFoldDB" id="A0A0H5RBY5"/>
<dbReference type="InterPro" id="IPR036034">
    <property type="entry name" value="PDZ_sf"/>
</dbReference>
<dbReference type="EMBL" id="HACM01011096">
    <property type="protein sequence ID" value="CRZ11538.1"/>
    <property type="molecule type" value="Transcribed_RNA"/>
</dbReference>
<protein>
    <recommendedName>
        <fullName evidence="2">Nas2 N-terminal domain-containing protein</fullName>
    </recommendedName>
</protein>
<dbReference type="Pfam" id="PF18265">
    <property type="entry name" value="Nas2_N"/>
    <property type="match status" value="1"/>
</dbReference>
<proteinExistence type="predicted"/>
<dbReference type="GO" id="GO:0005737">
    <property type="term" value="C:cytoplasm"/>
    <property type="evidence" value="ECO:0007669"/>
    <property type="project" value="TreeGrafter"/>
</dbReference>
<sequence>SHNNRRSSVEMDDGIVQLGAELRDLEARKQALELRIESNHSWLVNQGLDPRQMPLQLIDQDGFPKMGIDHHGARIHAQQMHCAINDHKNVIARLAEALNEYHQAVKQSKDSGHKKVAPIPVHESHTPISQYEPIRDDQGLAADRTVPAAPPLVAFATVDHVDPDSPAHDAGIRADDHILQFGYVNVLYGDSRSALSAIAAIVQRN</sequence>
<dbReference type="PANTHER" id="PTHR12651:SF1">
    <property type="entry name" value="26S PROTEASOME NON-ATPASE REGULATORY SUBUNIT 9"/>
    <property type="match status" value="1"/>
</dbReference>
<dbReference type="Gene3D" id="2.30.42.10">
    <property type="match status" value="1"/>
</dbReference>
<feature type="domain" description="Nas2 N-terminal" evidence="2">
    <location>
        <begin position="22"/>
        <end position="103"/>
    </location>
</feature>
<dbReference type="InterPro" id="IPR035269">
    <property type="entry name" value="PSMD9"/>
</dbReference>
<accession>A0A0H5RBY5</accession>
<evidence type="ECO:0000256" key="1">
    <source>
        <dbReference type="ARBA" id="ARBA00023186"/>
    </source>
</evidence>
<keyword evidence="1" id="KW-0143">Chaperone</keyword>
<reference evidence="3" key="1">
    <citation type="submission" date="2015-04" db="EMBL/GenBank/DDBJ databases">
        <title>The genome sequence of the plant pathogenic Rhizarian Plasmodiophora brassicae reveals insights in its biotrophic life cycle and the origin of chitin synthesis.</title>
        <authorList>
            <person name="Schwelm A."/>
            <person name="Fogelqvist J."/>
            <person name="Knaust A."/>
            <person name="Julke S."/>
            <person name="Lilja T."/>
            <person name="Dhandapani V."/>
            <person name="Bonilla-Rosso G."/>
            <person name="Karlsson M."/>
            <person name="Shevchenko A."/>
            <person name="Choi S.R."/>
            <person name="Kim H.G."/>
            <person name="Park J.Y."/>
            <person name="Lim Y.P."/>
            <person name="Ludwig-Muller J."/>
            <person name="Dixelius C."/>
        </authorList>
    </citation>
    <scope>NUCLEOTIDE SEQUENCE</scope>
    <source>
        <tissue evidence="3">Potato root galls</tissue>
    </source>
</reference>
<organism evidence="3">
    <name type="scientific">Spongospora subterranea</name>
    <dbReference type="NCBI Taxonomy" id="70186"/>
    <lineage>
        <taxon>Eukaryota</taxon>
        <taxon>Sar</taxon>
        <taxon>Rhizaria</taxon>
        <taxon>Endomyxa</taxon>
        <taxon>Phytomyxea</taxon>
        <taxon>Plasmodiophorida</taxon>
        <taxon>Plasmodiophoridae</taxon>
        <taxon>Spongospora</taxon>
    </lineage>
</organism>
<dbReference type="GO" id="GO:0005634">
    <property type="term" value="C:nucleus"/>
    <property type="evidence" value="ECO:0007669"/>
    <property type="project" value="TreeGrafter"/>
</dbReference>
<name>A0A0H5RBY5_9EUKA</name>
<dbReference type="SUPFAM" id="SSF50156">
    <property type="entry name" value="PDZ domain-like"/>
    <property type="match status" value="1"/>
</dbReference>
<dbReference type="GO" id="GO:0070682">
    <property type="term" value="P:proteasome regulatory particle assembly"/>
    <property type="evidence" value="ECO:0007669"/>
    <property type="project" value="InterPro"/>
</dbReference>